<dbReference type="PROSITE" id="PS51462">
    <property type="entry name" value="NUDIX"/>
    <property type="match status" value="1"/>
</dbReference>
<dbReference type="PANTHER" id="PTHR43736">
    <property type="entry name" value="ADP-RIBOSE PYROPHOSPHATASE"/>
    <property type="match status" value="1"/>
</dbReference>
<dbReference type="KEGG" id="kme:H0A61_00305"/>
<evidence type="ECO:0000313" key="4">
    <source>
        <dbReference type="EMBL" id="QSQ07986.1"/>
    </source>
</evidence>
<accession>A0A8A0RL78</accession>
<dbReference type="SUPFAM" id="SSF55811">
    <property type="entry name" value="Nudix"/>
    <property type="match status" value="1"/>
</dbReference>
<dbReference type="EC" id="3.6.1.9" evidence="4"/>
<dbReference type="InterPro" id="IPR015797">
    <property type="entry name" value="NUDIX_hydrolase-like_dom_sf"/>
</dbReference>
<keyword evidence="5" id="KW-1185">Reference proteome</keyword>
<dbReference type="EMBL" id="CP059066">
    <property type="protein sequence ID" value="QSQ07986.1"/>
    <property type="molecule type" value="Genomic_DNA"/>
</dbReference>
<protein>
    <submittedName>
        <fullName evidence="4">Nucleoside triphosphatase NudI</fullName>
        <ecNumber evidence="4">3.6.1.9</ecNumber>
    </submittedName>
</protein>
<dbReference type="InterPro" id="IPR020084">
    <property type="entry name" value="NUDIX_hydrolase_CS"/>
</dbReference>
<dbReference type="Gene3D" id="3.90.79.10">
    <property type="entry name" value="Nucleoside Triphosphate Pyrophosphohydrolase"/>
    <property type="match status" value="1"/>
</dbReference>
<evidence type="ECO:0000259" key="3">
    <source>
        <dbReference type="PROSITE" id="PS51462"/>
    </source>
</evidence>
<organism evidence="4 5">
    <name type="scientific">Koleobacter methoxysyntrophicus</name>
    <dbReference type="NCBI Taxonomy" id="2751313"/>
    <lineage>
        <taxon>Bacteria</taxon>
        <taxon>Bacillati</taxon>
        <taxon>Bacillota</taxon>
        <taxon>Clostridia</taxon>
        <taxon>Koleobacterales</taxon>
        <taxon>Koleobacteraceae</taxon>
        <taxon>Koleobacter</taxon>
    </lineage>
</organism>
<dbReference type="PROSITE" id="PS00893">
    <property type="entry name" value="NUDIX_BOX"/>
    <property type="match status" value="1"/>
</dbReference>
<sequence length="146" mass="16776">MELKVAAKAVIIKNNRALVITRSREEMDNGEFEGIEIIDLPGGIIEPEERVEVGLQREVMEETGLRVEIIKPVLVSDHFAPNLHIVGILFLCRYADGRVKLGPEHDGYYWVTVDELKKMDSSSWAVHRVELAFKEYRNFMRTFTTT</sequence>
<proteinExistence type="inferred from homology"/>
<comment type="similarity">
    <text evidence="1">Belongs to the Nudix hydrolase family.</text>
</comment>
<gene>
    <name evidence="4" type="primary">nudI</name>
    <name evidence="4" type="ORF">H0A61_00305</name>
</gene>
<dbReference type="InterPro" id="IPR000086">
    <property type="entry name" value="NUDIX_hydrolase_dom"/>
</dbReference>
<dbReference type="RefSeq" id="WP_206708226.1">
    <property type="nucleotide sequence ID" value="NZ_CP059066.1"/>
</dbReference>
<dbReference type="Pfam" id="PF00293">
    <property type="entry name" value="NUDIX"/>
    <property type="match status" value="1"/>
</dbReference>
<reference evidence="4" key="1">
    <citation type="submission" date="2020-07" db="EMBL/GenBank/DDBJ databases">
        <title>Koleobacter methoxysyntrophicus gen. nov., sp. nov., a novel anaerobic bacterium isolated from deep subsurface oil field and proposal of Koleobacterales ord. nov. in the phylum Firmicutes.</title>
        <authorList>
            <person name="Sakamoto S."/>
            <person name="Tamaki H."/>
        </authorList>
    </citation>
    <scope>NUCLEOTIDE SEQUENCE</scope>
    <source>
        <strain evidence="4">NRmbB1</strain>
    </source>
</reference>
<evidence type="ECO:0000256" key="2">
    <source>
        <dbReference type="ARBA" id="ARBA00022801"/>
    </source>
</evidence>
<evidence type="ECO:0000256" key="1">
    <source>
        <dbReference type="ARBA" id="ARBA00005582"/>
    </source>
</evidence>
<feature type="domain" description="Nudix hydrolase" evidence="3">
    <location>
        <begin position="2"/>
        <end position="133"/>
    </location>
</feature>
<dbReference type="GO" id="GO:0047429">
    <property type="term" value="F:nucleoside triphosphate diphosphatase activity"/>
    <property type="evidence" value="ECO:0007669"/>
    <property type="project" value="UniProtKB-EC"/>
</dbReference>
<evidence type="ECO:0000313" key="5">
    <source>
        <dbReference type="Proteomes" id="UP000662904"/>
    </source>
</evidence>
<dbReference type="AlphaFoldDB" id="A0A8A0RL78"/>
<name>A0A8A0RL78_9FIRM</name>
<keyword evidence="2 4" id="KW-0378">Hydrolase</keyword>
<dbReference type="Proteomes" id="UP000662904">
    <property type="component" value="Chromosome"/>
</dbReference>
<dbReference type="PANTHER" id="PTHR43736:SF1">
    <property type="entry name" value="DIHYDRONEOPTERIN TRIPHOSPHATE DIPHOSPHATASE"/>
    <property type="match status" value="1"/>
</dbReference>